<geneLocation type="plasmid" evidence="2">
    <name>pTE_T100_5</name>
</geneLocation>
<dbReference type="RefSeq" id="WP_011191327.1">
    <property type="nucleotide sequence ID" value="NZ_JAPKJC010000040.1"/>
</dbReference>
<feature type="chain" id="PRO_5032711780" description="EexN family lipoprotein" evidence="1">
    <location>
        <begin position="25"/>
        <end position="89"/>
    </location>
</feature>
<evidence type="ECO:0008006" key="3">
    <source>
        <dbReference type="Google" id="ProtNLM"/>
    </source>
</evidence>
<keyword evidence="1" id="KW-0732">Signal</keyword>
<dbReference type="PROSITE" id="PS51257">
    <property type="entry name" value="PROKAR_LIPOPROTEIN"/>
    <property type="match status" value="1"/>
</dbReference>
<dbReference type="InterPro" id="IPR047937">
    <property type="entry name" value="Eex_IncN-like"/>
</dbReference>
<name>A0A899NJS4_ECOLX</name>
<evidence type="ECO:0000256" key="1">
    <source>
        <dbReference type="SAM" id="SignalP"/>
    </source>
</evidence>
<dbReference type="NCBIfam" id="NF033894">
    <property type="entry name" value="Eex_IncN"/>
    <property type="match status" value="1"/>
</dbReference>
<protein>
    <recommendedName>
        <fullName evidence="3">EexN family lipoprotein</fullName>
    </recommendedName>
</protein>
<keyword evidence="2" id="KW-0614">Plasmid</keyword>
<dbReference type="AlphaFoldDB" id="A0A899NJS4"/>
<gene>
    <name evidence="2" type="ORF">LDMDHDEC_00585</name>
</gene>
<reference evidence="2" key="1">
    <citation type="journal article" name="Environ. Pollut.">
        <title>Investigating the effects of municipal and hospital wastewaters on horizontal gene transfer.</title>
        <authorList>
            <person name="Hutinel M."/>
            <person name="Fick J."/>
            <person name="Larsson D.G.J."/>
            <person name="Flach C.F."/>
        </authorList>
    </citation>
    <scope>NUCLEOTIDE SEQUENCE</scope>
    <source>
        <strain evidence="2">CV601</strain>
    </source>
</reference>
<organism evidence="2">
    <name type="scientific">Escherichia coli</name>
    <dbReference type="NCBI Taxonomy" id="562"/>
    <lineage>
        <taxon>Bacteria</taxon>
        <taxon>Pseudomonadati</taxon>
        <taxon>Pseudomonadota</taxon>
        <taxon>Gammaproteobacteria</taxon>
        <taxon>Enterobacterales</taxon>
        <taxon>Enterobacteriaceae</taxon>
        <taxon>Escherichia</taxon>
    </lineage>
</organism>
<accession>A0A899NJS4</accession>
<feature type="signal peptide" evidence="1">
    <location>
        <begin position="1"/>
        <end position="24"/>
    </location>
</feature>
<sequence length="89" mass="9733">MNKMTAISYVRNFALVSLASLALAGCFEQKPLEETKSVEFYSQNSADRAAMVKRCADNPGELKETPNCVNAMQAEKAATSGSLKKLNNW</sequence>
<proteinExistence type="predicted"/>
<evidence type="ECO:0000313" key="2">
    <source>
        <dbReference type="EMBL" id="QSM61760.1"/>
    </source>
</evidence>
<dbReference type="EMBL" id="MW574944">
    <property type="protein sequence ID" value="QSM61760.1"/>
    <property type="molecule type" value="Genomic_DNA"/>
</dbReference>